<dbReference type="PANTHER" id="PTHR24106">
    <property type="entry name" value="NACHT, LRR AND CARD DOMAINS-CONTAINING"/>
    <property type="match status" value="1"/>
</dbReference>
<gene>
    <name evidence="4" type="primary">LOC116217976</name>
</gene>
<evidence type="ECO:0000313" key="4">
    <source>
        <dbReference type="RefSeq" id="XP_042558716.1"/>
    </source>
</evidence>
<dbReference type="RefSeq" id="XP_042558716.1">
    <property type="nucleotide sequence ID" value="XM_042702782.1"/>
</dbReference>
<keyword evidence="3" id="KW-1185">Reference proteome</keyword>
<name>A0A8M1K4J1_CLUHA</name>
<reference evidence="4" key="1">
    <citation type="submission" date="2025-08" db="UniProtKB">
        <authorList>
            <consortium name="RefSeq"/>
        </authorList>
    </citation>
    <scope>IDENTIFICATION</scope>
</reference>
<proteinExistence type="predicted"/>
<dbReference type="OrthoDB" id="120976at2759"/>
<sequence>MTFNAISLLKSDAAEKACEYLTSVLGTNPLLLTELDLSGKKPGDSRVKQFCALLEDSHCRLKTLKLNNSSITEGGCADLTSALRSNPSHLIELNLSGNKLGDSGVKHISALLQNPHCKLQKLLLNNSSITAEGCAALTSALRSNPSHLIELHLSGNKLGDSGVKHISDLLENPNNKLEKLELLTRHRNPYGKNAGKNAGDSRAISSKTVGPLVGGKQAAGIQTDTGCTNPWGVFSDVEFGSPGTGMTRAWDAPPGTGMTTTWDAPPGTGMTTTWDAVWVSWHRHD</sequence>
<evidence type="ECO:0000313" key="3">
    <source>
        <dbReference type="Proteomes" id="UP000515152"/>
    </source>
</evidence>
<organism evidence="3 4">
    <name type="scientific">Clupea harengus</name>
    <name type="common">Atlantic herring</name>
    <dbReference type="NCBI Taxonomy" id="7950"/>
    <lineage>
        <taxon>Eukaryota</taxon>
        <taxon>Metazoa</taxon>
        <taxon>Chordata</taxon>
        <taxon>Craniata</taxon>
        <taxon>Vertebrata</taxon>
        <taxon>Euteleostomi</taxon>
        <taxon>Actinopterygii</taxon>
        <taxon>Neopterygii</taxon>
        <taxon>Teleostei</taxon>
        <taxon>Clupei</taxon>
        <taxon>Clupeiformes</taxon>
        <taxon>Clupeoidei</taxon>
        <taxon>Clupeidae</taxon>
        <taxon>Clupea</taxon>
    </lineage>
</organism>
<dbReference type="AlphaFoldDB" id="A0A8M1K4J1"/>
<dbReference type="GeneID" id="116217976"/>
<dbReference type="InterPro" id="IPR001611">
    <property type="entry name" value="Leu-rich_rpt"/>
</dbReference>
<evidence type="ECO:0000256" key="2">
    <source>
        <dbReference type="ARBA" id="ARBA00022737"/>
    </source>
</evidence>
<dbReference type="Proteomes" id="UP000515152">
    <property type="component" value="Chromosome 20"/>
</dbReference>
<dbReference type="InterPro" id="IPR051261">
    <property type="entry name" value="NLR"/>
</dbReference>
<accession>A0A8M1K4J1</accession>
<keyword evidence="2" id="KW-0677">Repeat</keyword>
<evidence type="ECO:0000256" key="1">
    <source>
        <dbReference type="ARBA" id="ARBA00022614"/>
    </source>
</evidence>
<keyword evidence="1" id="KW-0433">Leucine-rich repeat</keyword>
<dbReference type="SMART" id="SM00368">
    <property type="entry name" value="LRR_RI"/>
    <property type="match status" value="5"/>
</dbReference>
<dbReference type="Pfam" id="PF13516">
    <property type="entry name" value="LRR_6"/>
    <property type="match status" value="2"/>
</dbReference>
<protein>
    <submittedName>
        <fullName evidence="4">Ribonuclease inhibitor-like</fullName>
    </submittedName>
</protein>
<dbReference type="KEGG" id="char:116217976"/>